<organism evidence="1 2">
    <name type="scientific">Blastopirellula marina</name>
    <dbReference type="NCBI Taxonomy" id="124"/>
    <lineage>
        <taxon>Bacteria</taxon>
        <taxon>Pseudomonadati</taxon>
        <taxon>Planctomycetota</taxon>
        <taxon>Planctomycetia</taxon>
        <taxon>Pirellulales</taxon>
        <taxon>Pirellulaceae</taxon>
        <taxon>Blastopirellula</taxon>
    </lineage>
</organism>
<reference evidence="1 2" key="1">
    <citation type="submission" date="2018-02" db="EMBL/GenBank/DDBJ databases">
        <title>Comparative genomes isolates from brazilian mangrove.</title>
        <authorList>
            <person name="Araujo J.E."/>
            <person name="Taketani R.G."/>
            <person name="Silva M.C.P."/>
            <person name="Loureco M.V."/>
            <person name="Andreote F.D."/>
        </authorList>
    </citation>
    <scope>NUCLEOTIDE SEQUENCE [LARGE SCALE GENOMIC DNA]</scope>
    <source>
        <strain evidence="1 2">Hex-1 MGV</strain>
    </source>
</reference>
<dbReference type="AlphaFoldDB" id="A0A2S8G090"/>
<comment type="caution">
    <text evidence="1">The sequence shown here is derived from an EMBL/GenBank/DDBJ whole genome shotgun (WGS) entry which is preliminary data.</text>
</comment>
<proteinExistence type="predicted"/>
<dbReference type="OrthoDB" id="10019047at2"/>
<gene>
    <name evidence="1" type="ORF">C5Y83_07835</name>
</gene>
<evidence type="ECO:0000313" key="2">
    <source>
        <dbReference type="Proteomes" id="UP000238322"/>
    </source>
</evidence>
<name>A0A2S8G090_9BACT</name>
<accession>A0A2S8G090</accession>
<protein>
    <submittedName>
        <fullName evidence="1">Uncharacterized protein</fullName>
    </submittedName>
</protein>
<evidence type="ECO:0000313" key="1">
    <source>
        <dbReference type="EMBL" id="PQO37843.1"/>
    </source>
</evidence>
<sequence length="172" mass="19892">MGTYLSNYYRDCRLEKQLSYQKLARLCGYQNLTKGARRIQDFERTGQVHAELLNSMTRVLQVDPHQVQSLRVQDEQEAQAQPDRPFAPRVIVRLMPAVYVPWNIEEPITSQVAAASYCRELAQAMRKRVALLWSHQTTIFFDERGRAFSVSRQGHTRNPFPRLSVGGDKLLI</sequence>
<dbReference type="RefSeq" id="WP_105329092.1">
    <property type="nucleotide sequence ID" value="NZ_PUHY01000005.1"/>
</dbReference>
<dbReference type="EMBL" id="PUHY01000005">
    <property type="protein sequence ID" value="PQO37843.1"/>
    <property type="molecule type" value="Genomic_DNA"/>
</dbReference>
<dbReference type="Proteomes" id="UP000238322">
    <property type="component" value="Unassembled WGS sequence"/>
</dbReference>